<accession>A0A2U2EFV9</accession>
<reference evidence="2 4" key="2">
    <citation type="submission" date="2018-08" db="EMBL/GenBank/DDBJ databases">
        <title>A genome reference for cultivated species of the human gut microbiota.</title>
        <authorList>
            <person name="Zou Y."/>
            <person name="Xue W."/>
            <person name="Luo G."/>
        </authorList>
    </citation>
    <scope>NUCLEOTIDE SEQUENCE [LARGE SCALE GENOMIC DNA]</scope>
    <source>
        <strain evidence="2 4">AF06-19</strain>
    </source>
</reference>
<dbReference type="EMBL" id="QSAZ01000007">
    <property type="protein sequence ID" value="RGW87033.1"/>
    <property type="molecule type" value="Genomic_DNA"/>
</dbReference>
<proteinExistence type="predicted"/>
<comment type="caution">
    <text evidence="1">The sequence shown here is derived from an EMBL/GenBank/DDBJ whole genome shotgun (WGS) entry which is preliminary data.</text>
</comment>
<dbReference type="RefSeq" id="WP_012741511.1">
    <property type="nucleotide sequence ID" value="NZ_CP092643.1"/>
</dbReference>
<dbReference type="EMBL" id="JRFS01000020">
    <property type="protein sequence ID" value="PWE83378.1"/>
    <property type="molecule type" value="Genomic_DNA"/>
</dbReference>
<protein>
    <submittedName>
        <fullName evidence="1">Uncharacterized protein</fullName>
    </submittedName>
</protein>
<evidence type="ECO:0000313" key="1">
    <source>
        <dbReference type="EMBL" id="PWE83378.1"/>
    </source>
</evidence>
<dbReference type="AlphaFoldDB" id="A0A2U2EFV9"/>
<evidence type="ECO:0000313" key="3">
    <source>
        <dbReference type="Proteomes" id="UP000245905"/>
    </source>
</evidence>
<evidence type="ECO:0000313" key="4">
    <source>
        <dbReference type="Proteomes" id="UP000283683"/>
    </source>
</evidence>
<dbReference type="Proteomes" id="UP000283683">
    <property type="component" value="Unassembled WGS sequence"/>
</dbReference>
<dbReference type="GeneID" id="86987493"/>
<dbReference type="Proteomes" id="UP000245905">
    <property type="component" value="Unassembled WGS sequence"/>
</dbReference>
<name>A0A2U2EFV9_9FIRM</name>
<evidence type="ECO:0000313" key="2">
    <source>
        <dbReference type="EMBL" id="RGW87033.1"/>
    </source>
</evidence>
<reference evidence="1 3" key="1">
    <citation type="submission" date="2014-09" db="EMBL/GenBank/DDBJ databases">
        <title>Butyrate-producing bacteria isolated from human gut.</title>
        <authorList>
            <person name="Zhang Q."/>
            <person name="Zhao L."/>
        </authorList>
    </citation>
    <scope>NUCLEOTIDE SEQUENCE [LARGE SCALE GENOMIC DNA]</scope>
    <source>
        <strain evidence="1 3">R22</strain>
    </source>
</reference>
<gene>
    <name evidence="2" type="ORF">DWV45_08580</name>
    <name evidence="1" type="ORF">LD38_10605</name>
</gene>
<organism evidence="1 3">
    <name type="scientific">Agathobacter rectalis</name>
    <dbReference type="NCBI Taxonomy" id="39491"/>
    <lineage>
        <taxon>Bacteria</taxon>
        <taxon>Bacillati</taxon>
        <taxon>Bacillota</taxon>
        <taxon>Clostridia</taxon>
        <taxon>Lachnospirales</taxon>
        <taxon>Lachnospiraceae</taxon>
        <taxon>Agathobacter</taxon>
    </lineage>
</organism>
<sequence length="199" mass="23527">MSINLEKAYFKKLEEYVGKKLNIVSNENEITIIYDVETSYVLQEEKEIFYFYCIQRNERIKIAEYYSEKEMETNFAIAIKGFFSEGIDYSGLEKIEGVVKLSDVNEIMKVHIGESYYSIMNPQKLKINLEEKGANKYNIYLLGPNGECEYIEENEEAPFGFERFYNEALYLKVILERVRGYEAIFEETLSEKEIYDIIK</sequence>